<dbReference type="OrthoDB" id="9776792at2"/>
<comment type="caution">
    <text evidence="1">The sequence shown here is derived from an EMBL/GenBank/DDBJ whole genome shotgun (WGS) entry which is preliminary data.</text>
</comment>
<dbReference type="InterPro" id="IPR006482">
    <property type="entry name" value="Cas7_Csh2/Csh2"/>
</dbReference>
<dbReference type="AlphaFoldDB" id="S0KIF2"/>
<protein>
    <submittedName>
        <fullName evidence="1">CRISPR-associated protein cas7/csd2, subtype I-c/dvulg</fullName>
    </submittedName>
</protein>
<organism evidence="1 2">
    <name type="scientific">Enterococcus columbae DSM 7374 = ATCC 51263</name>
    <dbReference type="NCBI Taxonomy" id="1121865"/>
    <lineage>
        <taxon>Bacteria</taxon>
        <taxon>Bacillati</taxon>
        <taxon>Bacillota</taxon>
        <taxon>Bacilli</taxon>
        <taxon>Lactobacillales</taxon>
        <taxon>Enterococcaceae</taxon>
        <taxon>Enterococcus</taxon>
    </lineage>
</organism>
<dbReference type="NCBIfam" id="TIGR01595">
    <property type="entry name" value="cas_CT1132"/>
    <property type="match status" value="1"/>
</dbReference>
<name>S0KIF2_9ENTE</name>
<proteinExistence type="predicted"/>
<dbReference type="PATRIC" id="fig|1121865.3.peg.1246"/>
<evidence type="ECO:0000313" key="2">
    <source>
        <dbReference type="Proteomes" id="UP000014113"/>
    </source>
</evidence>
<accession>S0KIF2</accession>
<dbReference type="InterPro" id="IPR013418">
    <property type="entry name" value="CRISPR-assoc_prot_Cas7/Csd2"/>
</dbReference>
<dbReference type="Proteomes" id="UP000014113">
    <property type="component" value="Unassembled WGS sequence"/>
</dbReference>
<dbReference type="Pfam" id="PF05107">
    <property type="entry name" value="Cas_Cas7"/>
    <property type="match status" value="1"/>
</dbReference>
<keyword evidence="2" id="KW-1185">Reference proteome</keyword>
<reference evidence="1 2" key="1">
    <citation type="submission" date="2013-03" db="EMBL/GenBank/DDBJ databases">
        <title>The Genome Sequence of Enterococcus columbae ATCC_51263 (PacBio/Illumina hybrid assembly).</title>
        <authorList>
            <consortium name="The Broad Institute Genomics Platform"/>
            <consortium name="The Broad Institute Genome Sequencing Center for Infectious Disease"/>
            <person name="Earl A."/>
            <person name="Russ C."/>
            <person name="Gilmore M."/>
            <person name="Surin D."/>
            <person name="Walker B."/>
            <person name="Young S."/>
            <person name="Zeng Q."/>
            <person name="Gargeya S."/>
            <person name="Fitzgerald M."/>
            <person name="Haas B."/>
            <person name="Abouelleil A."/>
            <person name="Allen A.W."/>
            <person name="Alvarado L."/>
            <person name="Arachchi H.M."/>
            <person name="Berlin A.M."/>
            <person name="Chapman S.B."/>
            <person name="Gainer-Dewar J."/>
            <person name="Goldberg J."/>
            <person name="Griggs A."/>
            <person name="Gujja S."/>
            <person name="Hansen M."/>
            <person name="Howarth C."/>
            <person name="Imamovic A."/>
            <person name="Ireland A."/>
            <person name="Larimer J."/>
            <person name="McCowan C."/>
            <person name="Murphy C."/>
            <person name="Pearson M."/>
            <person name="Poon T.W."/>
            <person name="Priest M."/>
            <person name="Roberts A."/>
            <person name="Saif S."/>
            <person name="Shea T."/>
            <person name="Sisk P."/>
            <person name="Sykes S."/>
            <person name="Wortman J."/>
            <person name="Nusbaum C."/>
            <person name="Birren B."/>
        </authorList>
    </citation>
    <scope>NUCLEOTIDE SEQUENCE [LARGE SCALE GENOMIC DNA]</scope>
    <source>
        <strain evidence="1 2">ATCC 51263</strain>
    </source>
</reference>
<dbReference type="EMBL" id="ASWJ01000009">
    <property type="protein sequence ID" value="EOW80192.1"/>
    <property type="molecule type" value="Genomic_DNA"/>
</dbReference>
<sequence length="285" mass="31872">MINKKVDFIALVEVSNANPNGDPLAGNMPRTDANGYGLISDVAIKRKIRNRMQDMGYPIFVQSRDRIEDDVKSLQARFEKEFNSKDTDETITKGSNEKWLDVRSFGQVITFLKKSIGIRGPISISIAKSLLPITSTTMQITRSTNGMEAKNDSGRSSDTMGTKHFVDHAVYVIYGSVNAYFAEKTGFSDEDLAVVKECLLTLFENDASSARPEGSMAIRDVFWFTHGSKLGTVSSAKIRDLLQWQEPQVEVNRLVSYSDYHIQLDQEKVAEYEAQGLTVEYLSGK</sequence>
<dbReference type="GO" id="GO:0043571">
    <property type="term" value="P:maintenance of CRISPR repeat elements"/>
    <property type="evidence" value="ECO:0007669"/>
    <property type="project" value="InterPro"/>
</dbReference>
<dbReference type="STRING" id="1121865.OMW_01277"/>
<gene>
    <name evidence="1" type="ORF">I568_01892</name>
</gene>
<dbReference type="RefSeq" id="WP_016183418.1">
    <property type="nucleotide sequence ID" value="NZ_JXKI01000044.1"/>
</dbReference>
<dbReference type="NCBIfam" id="TIGR02589">
    <property type="entry name" value="cas_Csd2"/>
    <property type="match status" value="1"/>
</dbReference>
<dbReference type="eggNOG" id="COG3649">
    <property type="taxonomic scope" value="Bacteria"/>
</dbReference>
<evidence type="ECO:0000313" key="1">
    <source>
        <dbReference type="EMBL" id="EOW80192.1"/>
    </source>
</evidence>